<comment type="caution">
    <text evidence="1">The sequence shown here is derived from an EMBL/GenBank/DDBJ whole genome shotgun (WGS) entry which is preliminary data.</text>
</comment>
<dbReference type="EMBL" id="JAEVHI010000004">
    <property type="protein sequence ID" value="KAG5293449.1"/>
    <property type="molecule type" value="Genomic_DNA"/>
</dbReference>
<organism evidence="1 2">
    <name type="scientific">Ajellomyces capsulatus</name>
    <name type="common">Darling's disease fungus</name>
    <name type="synonym">Histoplasma capsulatum</name>
    <dbReference type="NCBI Taxonomy" id="5037"/>
    <lineage>
        <taxon>Eukaryota</taxon>
        <taxon>Fungi</taxon>
        <taxon>Dikarya</taxon>
        <taxon>Ascomycota</taxon>
        <taxon>Pezizomycotina</taxon>
        <taxon>Eurotiomycetes</taxon>
        <taxon>Eurotiomycetidae</taxon>
        <taxon>Onygenales</taxon>
        <taxon>Ajellomycetaceae</taxon>
        <taxon>Histoplasma</taxon>
    </lineage>
</organism>
<evidence type="ECO:0000313" key="1">
    <source>
        <dbReference type="EMBL" id="KAG5293449.1"/>
    </source>
</evidence>
<dbReference type="Proteomes" id="UP000670092">
    <property type="component" value="Unassembled WGS sequence"/>
</dbReference>
<reference evidence="1 2" key="1">
    <citation type="submission" date="2021-01" db="EMBL/GenBank/DDBJ databases">
        <title>Chromosome-level genome assembly of a human fungal pathogen reveals clustering of transcriptionally co-regulated genes.</title>
        <authorList>
            <person name="Voorhies M."/>
            <person name="Cohen S."/>
            <person name="Shea T.P."/>
            <person name="Petrus S."/>
            <person name="Munoz J.F."/>
            <person name="Poplawski S."/>
            <person name="Goldman W.E."/>
            <person name="Michael T."/>
            <person name="Cuomo C.A."/>
            <person name="Sil A."/>
            <person name="Beyhan S."/>
        </authorList>
    </citation>
    <scope>NUCLEOTIDE SEQUENCE [LARGE SCALE GENOMIC DNA]</scope>
    <source>
        <strain evidence="1 2">G184AR</strain>
    </source>
</reference>
<dbReference type="AlphaFoldDB" id="A0A8H8CXK5"/>
<proteinExistence type="predicted"/>
<protein>
    <submittedName>
        <fullName evidence="1">Uncharacterized protein</fullName>
    </submittedName>
</protein>
<dbReference type="VEuPathDB" id="FungiDB:I7I52_04764"/>
<accession>A0A8H8CXK5</accession>
<evidence type="ECO:0000313" key="2">
    <source>
        <dbReference type="Proteomes" id="UP000670092"/>
    </source>
</evidence>
<name>A0A8H8CXK5_AJECA</name>
<sequence length="78" mass="9182">MMLLSPRDPFWRNVTVLSRERSAAHCNSRLMLQEAGKWLNLRKHPWFTAEADGLITFPKSDSTKRSLWYRGMGRTRCN</sequence>
<gene>
    <name evidence="1" type="ORF">I7I52_04764</name>
</gene>